<reference evidence="1 2" key="1">
    <citation type="submission" date="2023-12" db="EMBL/GenBank/DDBJ databases">
        <title>A high-quality genome assembly for Dillenia turbinata (Dilleniales).</title>
        <authorList>
            <person name="Chanderbali A."/>
        </authorList>
    </citation>
    <scope>NUCLEOTIDE SEQUENCE [LARGE SCALE GENOMIC DNA]</scope>
    <source>
        <strain evidence="1">LSX21</strain>
        <tissue evidence="1">Leaf</tissue>
    </source>
</reference>
<dbReference type="Proteomes" id="UP001370490">
    <property type="component" value="Unassembled WGS sequence"/>
</dbReference>
<protein>
    <submittedName>
        <fullName evidence="1">Uncharacterized protein</fullName>
    </submittedName>
</protein>
<accession>A0AAN8WAN7</accession>
<evidence type="ECO:0000313" key="2">
    <source>
        <dbReference type="Proteomes" id="UP001370490"/>
    </source>
</evidence>
<comment type="caution">
    <text evidence="1">The sequence shown here is derived from an EMBL/GenBank/DDBJ whole genome shotgun (WGS) entry which is preliminary data.</text>
</comment>
<evidence type="ECO:0000313" key="1">
    <source>
        <dbReference type="EMBL" id="KAK6946264.1"/>
    </source>
</evidence>
<proteinExistence type="predicted"/>
<sequence>MLSSQGFLGEGLTLRRACQTALLHLNPLPKAICHIRSSLLTFILASIYASSYHIELEELQVLLKLIYHGSTACMNANVMECKLEIRYIRLDLRIKQLPPNQDLSAPPATASKSLDRETPVFPSSSCSWYTHLNALSSAPQCVLTICKSLYLALCLSEDLLDSKTTEQPTRNKQLVINMDFLLPKYPFWVMFSVLTTIAY</sequence>
<organism evidence="1 2">
    <name type="scientific">Dillenia turbinata</name>
    <dbReference type="NCBI Taxonomy" id="194707"/>
    <lineage>
        <taxon>Eukaryota</taxon>
        <taxon>Viridiplantae</taxon>
        <taxon>Streptophyta</taxon>
        <taxon>Embryophyta</taxon>
        <taxon>Tracheophyta</taxon>
        <taxon>Spermatophyta</taxon>
        <taxon>Magnoliopsida</taxon>
        <taxon>eudicotyledons</taxon>
        <taxon>Gunneridae</taxon>
        <taxon>Pentapetalae</taxon>
        <taxon>Dilleniales</taxon>
        <taxon>Dilleniaceae</taxon>
        <taxon>Dillenia</taxon>
    </lineage>
</organism>
<gene>
    <name evidence="1" type="ORF">RJ641_013808</name>
</gene>
<feature type="non-terminal residue" evidence="1">
    <location>
        <position position="199"/>
    </location>
</feature>
<name>A0AAN8WAN7_9MAGN</name>
<dbReference type="AlphaFoldDB" id="A0AAN8WAN7"/>
<dbReference type="EMBL" id="JBAMMX010000002">
    <property type="protein sequence ID" value="KAK6946264.1"/>
    <property type="molecule type" value="Genomic_DNA"/>
</dbReference>
<keyword evidence="2" id="KW-1185">Reference proteome</keyword>